<dbReference type="Proteomes" id="UP000001870">
    <property type="component" value="Chromosome"/>
</dbReference>
<dbReference type="EMBL" id="CP001103">
    <property type="protein sequence ID" value="AGV54018.1"/>
    <property type="molecule type" value="Genomic_DNA"/>
</dbReference>
<keyword evidence="1" id="KW-0812">Transmembrane</keyword>
<proteinExistence type="predicted"/>
<protein>
    <submittedName>
        <fullName evidence="2">Uncharacterized protein</fullName>
    </submittedName>
</protein>
<organism evidence="2 3">
    <name type="scientific">Alteromonas mediterranea (strain DSM 17117 / CIP 110805 / LMG 28347 / Deep ecotype)</name>
    <dbReference type="NCBI Taxonomy" id="1774373"/>
    <lineage>
        <taxon>Bacteria</taxon>
        <taxon>Pseudomonadati</taxon>
        <taxon>Pseudomonadota</taxon>
        <taxon>Gammaproteobacteria</taxon>
        <taxon>Alteromonadales</taxon>
        <taxon>Alteromonadaceae</taxon>
        <taxon>Alteromonas/Salinimonas group</taxon>
        <taxon>Alteromonas</taxon>
    </lineage>
</organism>
<feature type="transmembrane region" description="Helical" evidence="1">
    <location>
        <begin position="6"/>
        <end position="28"/>
    </location>
</feature>
<keyword evidence="1" id="KW-1133">Transmembrane helix</keyword>
<sequence>MNCKMLTNWSVCFVISNCLFWLAFYVLFTWVEMFGECLSPILVPKQKNALN</sequence>
<keyword evidence="1" id="KW-0472">Membrane</keyword>
<evidence type="ECO:0000256" key="1">
    <source>
        <dbReference type="SAM" id="Phobius"/>
    </source>
</evidence>
<dbReference type="KEGG" id="amc:MADE_000001021520"/>
<evidence type="ECO:0000313" key="2">
    <source>
        <dbReference type="EMBL" id="AGV54018.1"/>
    </source>
</evidence>
<reference evidence="2 3" key="2">
    <citation type="journal article" date="2015" name="Antonie Van Leeuwenhoek">
        <title>Ecophysiological diversity of a novel member of the genus Alteromonas, and description of Alteromonas mediterranea sp. nov.</title>
        <authorList>
            <person name="Ivanova E.P."/>
            <person name="Lopez-Perez M."/>
            <person name="Zabalos M."/>
            <person name="Nguyen S.H."/>
            <person name="Webb H.K."/>
            <person name="Ryan J."/>
            <person name="Lagutin K."/>
            <person name="Vyssotski M."/>
            <person name="Crawford R.J."/>
            <person name="Rodriguez-Valera F."/>
        </authorList>
    </citation>
    <scope>NUCLEOTIDE SEQUENCE [LARGE SCALE GENOMIC DNA]</scope>
    <source>
        <strain evidence="3">DSM 17117 / CIP 110805 / LMG 28347 / Deep ecotype</strain>
    </source>
</reference>
<dbReference type="AlphaFoldDB" id="T2DMT0"/>
<keyword evidence="3" id="KW-1185">Reference proteome</keyword>
<accession>T2DMT0</accession>
<gene>
    <name evidence="2" type="ORF">MADE_000001021520</name>
</gene>
<evidence type="ECO:0000313" key="3">
    <source>
        <dbReference type="Proteomes" id="UP000001870"/>
    </source>
</evidence>
<name>T2DMT0_ALTMD</name>
<reference evidence="2 3" key="1">
    <citation type="journal article" date="2008" name="ISME J.">
        <title>Comparative genomics of two ecotypes of the marine planktonic copiotroph Alteromonas macleodii suggests alternative lifestyles associated with different kinds of particulate organic matter.</title>
        <authorList>
            <person name="Ivars-Martinez E."/>
            <person name="Martin-Cuadrado A.B."/>
            <person name="D'Auria G."/>
            <person name="Mira A."/>
            <person name="Ferriera S."/>
            <person name="Johnson J."/>
            <person name="Friedman R."/>
            <person name="Rodriguez-Valera F."/>
        </authorList>
    </citation>
    <scope>NUCLEOTIDE SEQUENCE [LARGE SCALE GENOMIC DNA]</scope>
    <source>
        <strain evidence="3">DSM 17117 / CIP 110805 / LMG 28347 / Deep ecotype</strain>
    </source>
</reference>
<dbReference type="HOGENOM" id="CLU_3094836_0_0_6"/>